<sequence length="274" mass="29843">MDLINKSILFLGAGSAAEAIISGIIKGKVVSNNQLFVTNRENEERLSYLQERYQVICSRHKEELISKADIIILAMKPNDLEKSILPIKALFKENQLIISILAGKSTDKITDLIGLPIPVIRAMPNTSASIGYAATALTKGKYAIEQHMIQAKQLFQTIGMTTIVKEDDMHAITAISGSGPAYIYYLVEALEKAAIEAGLSSSVARELITQTVIGAGNMLRLSGEDPETLRQKITSPNGTTEAGISILENNHFRRIVMECVKGAKERSEELGNGQ</sequence>
<dbReference type="InterPro" id="IPR008927">
    <property type="entry name" value="6-PGluconate_DH-like_C_sf"/>
</dbReference>
<dbReference type="EC" id="1.5.1.2" evidence="6 7"/>
<evidence type="ECO:0000256" key="8">
    <source>
        <dbReference type="PIRSR" id="PIRSR000193-1"/>
    </source>
</evidence>
<reference evidence="12 13" key="1">
    <citation type="journal article" date="2015" name="Antonie Van Leeuwenhoek">
        <title>Oceanobacillus bengalensis sp. nov., a bacterium isolated from seawater of the Bay of Bengal.</title>
        <authorList>
            <person name="Yongchang O."/>
            <person name="Xiang W."/>
            <person name="Wang G."/>
        </authorList>
    </citation>
    <scope>NUCLEOTIDE SEQUENCE [LARGE SCALE GENOMIC DNA]</scope>
    <source>
        <strain evidence="12 13">MCCC 1K00260</strain>
    </source>
</reference>
<keyword evidence="3 6" id="KW-0521">NADP</keyword>
<dbReference type="PANTHER" id="PTHR11645">
    <property type="entry name" value="PYRROLINE-5-CARBOXYLATE REDUCTASE"/>
    <property type="match status" value="1"/>
</dbReference>
<dbReference type="InterPro" id="IPR000304">
    <property type="entry name" value="Pyrroline-COOH_reductase"/>
</dbReference>
<dbReference type="GO" id="GO:0004735">
    <property type="term" value="F:pyrroline-5-carboxylate reductase activity"/>
    <property type="evidence" value="ECO:0007669"/>
    <property type="project" value="UniProtKB-UniRule"/>
</dbReference>
<dbReference type="PIRSF" id="PIRSF000193">
    <property type="entry name" value="Pyrrol-5-carb_rd"/>
    <property type="match status" value="1"/>
</dbReference>
<feature type="binding site" evidence="8">
    <location>
        <begin position="74"/>
        <end position="77"/>
    </location>
    <ligand>
        <name>NADP(+)</name>
        <dbReference type="ChEBI" id="CHEBI:58349"/>
    </ligand>
</feature>
<dbReference type="InterPro" id="IPR053790">
    <property type="entry name" value="P5CR-like_CS"/>
</dbReference>
<comment type="pathway">
    <text evidence="6 9">Amino-acid biosynthesis; L-proline biosynthesis; L-proline from L-glutamate 5-semialdehyde: step 1/1.</text>
</comment>
<evidence type="ECO:0000256" key="2">
    <source>
        <dbReference type="ARBA" id="ARBA00022650"/>
    </source>
</evidence>
<dbReference type="Gene3D" id="1.10.3730.10">
    <property type="entry name" value="ProC C-terminal domain-like"/>
    <property type="match status" value="1"/>
</dbReference>
<keyword evidence="2 6" id="KW-0641">Proline biosynthesis</keyword>
<evidence type="ECO:0000256" key="6">
    <source>
        <dbReference type="HAMAP-Rule" id="MF_01925"/>
    </source>
</evidence>
<dbReference type="Proteomes" id="UP000281813">
    <property type="component" value="Unassembled WGS sequence"/>
</dbReference>
<comment type="similarity">
    <text evidence="1 6 9">Belongs to the pyrroline-5-carboxylate reductase family.</text>
</comment>
<dbReference type="HAMAP" id="MF_01925">
    <property type="entry name" value="P5C_reductase"/>
    <property type="match status" value="1"/>
</dbReference>
<evidence type="ECO:0000256" key="9">
    <source>
        <dbReference type="RuleBase" id="RU003903"/>
    </source>
</evidence>
<dbReference type="Gene3D" id="3.40.50.720">
    <property type="entry name" value="NAD(P)-binding Rossmann-like Domain"/>
    <property type="match status" value="1"/>
</dbReference>
<keyword evidence="6" id="KW-0963">Cytoplasm</keyword>
<feature type="domain" description="Pyrroline-5-carboxylate reductase catalytic N-terminal" evidence="10">
    <location>
        <begin position="8"/>
        <end position="103"/>
    </location>
</feature>
<keyword evidence="4 6" id="KW-0560">Oxidoreductase</keyword>
<name>A0A494YYF3_9BACI</name>
<keyword evidence="13" id="KW-1185">Reference proteome</keyword>
<evidence type="ECO:0000313" key="13">
    <source>
        <dbReference type="Proteomes" id="UP000281813"/>
    </source>
</evidence>
<dbReference type="Pfam" id="PF03807">
    <property type="entry name" value="F420_oxidored"/>
    <property type="match status" value="1"/>
</dbReference>
<comment type="catalytic activity">
    <reaction evidence="6">
        <text>L-proline + NAD(+) = (S)-1-pyrroline-5-carboxylate + NADH + 2 H(+)</text>
        <dbReference type="Rhea" id="RHEA:14105"/>
        <dbReference type="ChEBI" id="CHEBI:15378"/>
        <dbReference type="ChEBI" id="CHEBI:17388"/>
        <dbReference type="ChEBI" id="CHEBI:57540"/>
        <dbReference type="ChEBI" id="CHEBI:57945"/>
        <dbReference type="ChEBI" id="CHEBI:60039"/>
        <dbReference type="EC" id="1.5.1.2"/>
    </reaction>
</comment>
<evidence type="ECO:0000256" key="7">
    <source>
        <dbReference type="NCBIfam" id="TIGR00112"/>
    </source>
</evidence>
<dbReference type="OrthoDB" id="9805754at2"/>
<dbReference type="SUPFAM" id="SSF48179">
    <property type="entry name" value="6-phosphogluconate dehydrogenase C-terminal domain-like"/>
    <property type="match status" value="1"/>
</dbReference>
<evidence type="ECO:0000256" key="3">
    <source>
        <dbReference type="ARBA" id="ARBA00022857"/>
    </source>
</evidence>
<evidence type="ECO:0000259" key="10">
    <source>
        <dbReference type="Pfam" id="PF03807"/>
    </source>
</evidence>
<evidence type="ECO:0000313" key="12">
    <source>
        <dbReference type="EMBL" id="RKQ15248.1"/>
    </source>
</evidence>
<comment type="catalytic activity">
    <reaction evidence="6 9">
        <text>L-proline + NADP(+) = (S)-1-pyrroline-5-carboxylate + NADPH + 2 H(+)</text>
        <dbReference type="Rhea" id="RHEA:14109"/>
        <dbReference type="ChEBI" id="CHEBI:15378"/>
        <dbReference type="ChEBI" id="CHEBI:17388"/>
        <dbReference type="ChEBI" id="CHEBI:57783"/>
        <dbReference type="ChEBI" id="CHEBI:58349"/>
        <dbReference type="ChEBI" id="CHEBI:60039"/>
        <dbReference type="EC" id="1.5.1.2"/>
    </reaction>
</comment>
<comment type="subcellular location">
    <subcellularLocation>
        <location evidence="6">Cytoplasm</location>
    </subcellularLocation>
</comment>
<dbReference type="NCBIfam" id="TIGR00112">
    <property type="entry name" value="proC"/>
    <property type="match status" value="1"/>
</dbReference>
<protein>
    <recommendedName>
        <fullName evidence="6 7">Pyrroline-5-carboxylate reductase</fullName>
        <shortName evidence="6">P5C reductase</shortName>
        <shortName evidence="6">P5CR</shortName>
        <ecNumber evidence="6 7">1.5.1.2</ecNumber>
    </recommendedName>
    <alternativeName>
        <fullName evidence="6">PCA reductase</fullName>
    </alternativeName>
</protein>
<dbReference type="GO" id="GO:0005737">
    <property type="term" value="C:cytoplasm"/>
    <property type="evidence" value="ECO:0007669"/>
    <property type="project" value="UniProtKB-SubCell"/>
</dbReference>
<dbReference type="UniPathway" id="UPA00098">
    <property type="reaction ID" value="UER00361"/>
</dbReference>
<dbReference type="InterPro" id="IPR029036">
    <property type="entry name" value="P5CR_dimer"/>
</dbReference>
<organism evidence="12 13">
    <name type="scientific">Oceanobacillus bengalensis</name>
    <dbReference type="NCBI Taxonomy" id="1435466"/>
    <lineage>
        <taxon>Bacteria</taxon>
        <taxon>Bacillati</taxon>
        <taxon>Bacillota</taxon>
        <taxon>Bacilli</taxon>
        <taxon>Bacillales</taxon>
        <taxon>Bacillaceae</taxon>
        <taxon>Oceanobacillus</taxon>
    </lineage>
</organism>
<evidence type="ECO:0000256" key="4">
    <source>
        <dbReference type="ARBA" id="ARBA00023002"/>
    </source>
</evidence>
<proteinExistence type="inferred from homology"/>
<dbReference type="PANTHER" id="PTHR11645:SF49">
    <property type="entry name" value="PYRROLINE-5-CARBOXYLATE REDUCTASE 1"/>
    <property type="match status" value="1"/>
</dbReference>
<keyword evidence="6 9" id="KW-0028">Amino-acid biosynthesis</keyword>
<gene>
    <name evidence="6 12" type="primary">proC</name>
    <name evidence="12" type="ORF">D8M05_10990</name>
</gene>
<dbReference type="EMBL" id="RBZO01000015">
    <property type="protein sequence ID" value="RKQ15248.1"/>
    <property type="molecule type" value="Genomic_DNA"/>
</dbReference>
<dbReference type="AlphaFoldDB" id="A0A494YYF3"/>
<dbReference type="InterPro" id="IPR028939">
    <property type="entry name" value="P5C_Rdtase_cat_N"/>
</dbReference>
<feature type="domain" description="Pyrroline-5-carboxylate reductase dimerisation" evidence="11">
    <location>
        <begin position="166"/>
        <end position="270"/>
    </location>
</feature>
<dbReference type="GO" id="GO:0055129">
    <property type="term" value="P:L-proline biosynthetic process"/>
    <property type="evidence" value="ECO:0007669"/>
    <property type="project" value="UniProtKB-UniRule"/>
</dbReference>
<evidence type="ECO:0000256" key="1">
    <source>
        <dbReference type="ARBA" id="ARBA00005525"/>
    </source>
</evidence>
<comment type="function">
    <text evidence="5 6">Catalyzes the reduction of 1-pyrroline-5-carboxylate (PCA) to L-proline.</text>
</comment>
<dbReference type="Pfam" id="PF14748">
    <property type="entry name" value="P5CR_dimer"/>
    <property type="match status" value="1"/>
</dbReference>
<dbReference type="SUPFAM" id="SSF51735">
    <property type="entry name" value="NAD(P)-binding Rossmann-fold domains"/>
    <property type="match status" value="1"/>
</dbReference>
<evidence type="ECO:0000259" key="11">
    <source>
        <dbReference type="Pfam" id="PF14748"/>
    </source>
</evidence>
<dbReference type="InterPro" id="IPR036291">
    <property type="entry name" value="NAD(P)-bd_dom_sf"/>
</dbReference>
<dbReference type="FunFam" id="1.10.3730.10:FF:000001">
    <property type="entry name" value="Pyrroline-5-carboxylate reductase"/>
    <property type="match status" value="1"/>
</dbReference>
<accession>A0A494YYF3</accession>
<comment type="caution">
    <text evidence="12">The sequence shown here is derived from an EMBL/GenBank/DDBJ whole genome shotgun (WGS) entry which is preliminary data.</text>
</comment>
<evidence type="ECO:0000256" key="5">
    <source>
        <dbReference type="ARBA" id="ARBA00058118"/>
    </source>
</evidence>
<dbReference type="PROSITE" id="PS00521">
    <property type="entry name" value="P5CR"/>
    <property type="match status" value="1"/>
</dbReference>